<evidence type="ECO:0000256" key="2">
    <source>
        <dbReference type="ARBA" id="ARBA00023125"/>
    </source>
</evidence>
<keyword evidence="2" id="KW-0238">DNA-binding</keyword>
<reference evidence="5 6" key="1">
    <citation type="journal article" date="2019" name="Int. J. Syst. Evol. Microbiol.">
        <title>The Global Catalogue of Microorganisms (GCM) 10K type strain sequencing project: providing services to taxonomists for standard genome sequencing and annotation.</title>
        <authorList>
            <consortium name="The Broad Institute Genomics Platform"/>
            <consortium name="The Broad Institute Genome Sequencing Center for Infectious Disease"/>
            <person name="Wu L."/>
            <person name="Ma J."/>
        </authorList>
    </citation>
    <scope>NUCLEOTIDE SEQUENCE [LARGE SCALE GENOMIC DNA]</scope>
    <source>
        <strain evidence="5 6">JCM 8201</strain>
    </source>
</reference>
<dbReference type="EMBL" id="BAAATZ010000002">
    <property type="protein sequence ID" value="GAA2718553.1"/>
    <property type="molecule type" value="Genomic_DNA"/>
</dbReference>
<gene>
    <name evidence="5" type="ORF">GCM10010439_01760</name>
</gene>
<dbReference type="PROSITE" id="PS50995">
    <property type="entry name" value="HTH_MARR_2"/>
    <property type="match status" value="1"/>
</dbReference>
<accession>A0ABN3TTZ9</accession>
<evidence type="ECO:0000256" key="1">
    <source>
        <dbReference type="ARBA" id="ARBA00023015"/>
    </source>
</evidence>
<feature type="domain" description="HTH marR-type" evidence="4">
    <location>
        <begin position="23"/>
        <end position="159"/>
    </location>
</feature>
<dbReference type="InterPro" id="IPR023187">
    <property type="entry name" value="Tscrpt_reg_MarR-type_CS"/>
</dbReference>
<keyword evidence="3" id="KW-0804">Transcription</keyword>
<dbReference type="Pfam" id="PF01047">
    <property type="entry name" value="MarR"/>
    <property type="match status" value="1"/>
</dbReference>
<keyword evidence="1" id="KW-0805">Transcription regulation</keyword>
<dbReference type="InterPro" id="IPR000835">
    <property type="entry name" value="HTH_MarR-typ"/>
</dbReference>
<evidence type="ECO:0000259" key="4">
    <source>
        <dbReference type="PROSITE" id="PS50995"/>
    </source>
</evidence>
<dbReference type="Gene3D" id="1.10.10.10">
    <property type="entry name" value="Winged helix-like DNA-binding domain superfamily/Winged helix DNA-binding domain"/>
    <property type="match status" value="1"/>
</dbReference>
<dbReference type="PRINTS" id="PR00598">
    <property type="entry name" value="HTHMARR"/>
</dbReference>
<dbReference type="PANTHER" id="PTHR33164">
    <property type="entry name" value="TRANSCRIPTIONAL REGULATOR, MARR FAMILY"/>
    <property type="match status" value="1"/>
</dbReference>
<dbReference type="PANTHER" id="PTHR33164:SF43">
    <property type="entry name" value="HTH-TYPE TRANSCRIPTIONAL REPRESSOR YETL"/>
    <property type="match status" value="1"/>
</dbReference>
<comment type="caution">
    <text evidence="5">The sequence shown here is derived from an EMBL/GenBank/DDBJ whole genome shotgun (WGS) entry which is preliminary data.</text>
</comment>
<name>A0ABN3TTZ9_9ACTN</name>
<dbReference type="RefSeq" id="WP_344448109.1">
    <property type="nucleotide sequence ID" value="NZ_BAAATZ010000002.1"/>
</dbReference>
<organism evidence="5 6">
    <name type="scientific">Actinocorallia aurantiaca</name>
    <dbReference type="NCBI Taxonomy" id="46204"/>
    <lineage>
        <taxon>Bacteria</taxon>
        <taxon>Bacillati</taxon>
        <taxon>Actinomycetota</taxon>
        <taxon>Actinomycetes</taxon>
        <taxon>Streptosporangiales</taxon>
        <taxon>Thermomonosporaceae</taxon>
        <taxon>Actinocorallia</taxon>
    </lineage>
</organism>
<dbReference type="PROSITE" id="PS01117">
    <property type="entry name" value="HTH_MARR_1"/>
    <property type="match status" value="1"/>
</dbReference>
<sequence>MLPPPSAVRAQWAEGRPDLDTSPMEVVALLKRIGALRDRAVEPIYEGAPLTAPEVDLLIPLRYTRTPVIARHIAEHHRLSRAAVSKTLAKLESRGFISRAPSPSDRRVALITVTPEGKEAVDALFPRQLRIESALLSRLGADRPRVLEALALLAESLEAALPEALPEEDGPR</sequence>
<dbReference type="InterPro" id="IPR036390">
    <property type="entry name" value="WH_DNA-bd_sf"/>
</dbReference>
<dbReference type="SMART" id="SM00347">
    <property type="entry name" value="HTH_MARR"/>
    <property type="match status" value="1"/>
</dbReference>
<dbReference type="InterPro" id="IPR036388">
    <property type="entry name" value="WH-like_DNA-bd_sf"/>
</dbReference>
<protein>
    <submittedName>
        <fullName evidence="5">MarR family transcriptional regulator</fullName>
    </submittedName>
</protein>
<dbReference type="Proteomes" id="UP001501842">
    <property type="component" value="Unassembled WGS sequence"/>
</dbReference>
<evidence type="ECO:0000256" key="3">
    <source>
        <dbReference type="ARBA" id="ARBA00023163"/>
    </source>
</evidence>
<keyword evidence="6" id="KW-1185">Reference proteome</keyword>
<evidence type="ECO:0000313" key="6">
    <source>
        <dbReference type="Proteomes" id="UP001501842"/>
    </source>
</evidence>
<evidence type="ECO:0000313" key="5">
    <source>
        <dbReference type="EMBL" id="GAA2718553.1"/>
    </source>
</evidence>
<proteinExistence type="predicted"/>
<dbReference type="InterPro" id="IPR039422">
    <property type="entry name" value="MarR/SlyA-like"/>
</dbReference>
<dbReference type="SUPFAM" id="SSF46785">
    <property type="entry name" value="Winged helix' DNA-binding domain"/>
    <property type="match status" value="1"/>
</dbReference>